<feature type="region of interest" description="Disordered" evidence="1">
    <location>
        <begin position="30"/>
        <end position="95"/>
    </location>
</feature>
<evidence type="ECO:0000313" key="2">
    <source>
        <dbReference type="EMBL" id="CAB1434687.1"/>
    </source>
</evidence>
<proteinExistence type="predicted"/>
<keyword evidence="3" id="KW-1185">Reference proteome</keyword>
<protein>
    <submittedName>
        <fullName evidence="2">Uncharacterized protein</fullName>
    </submittedName>
</protein>
<accession>A0A9N7ULU1</accession>
<feature type="compositionally biased region" description="Pro residues" evidence="1">
    <location>
        <begin position="35"/>
        <end position="44"/>
    </location>
</feature>
<reference evidence="2" key="1">
    <citation type="submission" date="2020-03" db="EMBL/GenBank/DDBJ databases">
        <authorList>
            <person name="Weist P."/>
        </authorList>
    </citation>
    <scope>NUCLEOTIDE SEQUENCE</scope>
</reference>
<feature type="compositionally biased region" description="Polar residues" evidence="1">
    <location>
        <begin position="60"/>
        <end position="72"/>
    </location>
</feature>
<gene>
    <name evidence="2" type="ORF">PLEPLA_LOCUS22735</name>
</gene>
<dbReference type="EMBL" id="CADEAL010001681">
    <property type="protein sequence ID" value="CAB1434687.1"/>
    <property type="molecule type" value="Genomic_DNA"/>
</dbReference>
<dbReference type="AlphaFoldDB" id="A0A9N7ULU1"/>
<sequence>MKLIHREKLACSLLLVVPWDEDVFAPSRCHGPDPALEPPPPPHPGSRSTPAGVWCWSTGGELSQNQEQTSGLSLGRRDGSQSSSPGRAVHAETTASTKALFVPSFVVANKSQKPPRCGTQQDTSASAWTNEGELRALPPAAVAAIFQDDARSLRPCVCRKPPGEATTSGRAGASLSRSCTLNRSEGA</sequence>
<feature type="region of interest" description="Disordered" evidence="1">
    <location>
        <begin position="159"/>
        <end position="187"/>
    </location>
</feature>
<comment type="caution">
    <text evidence="2">The sequence shown here is derived from an EMBL/GenBank/DDBJ whole genome shotgun (WGS) entry which is preliminary data.</text>
</comment>
<feature type="compositionally biased region" description="Polar residues" evidence="1">
    <location>
        <begin position="165"/>
        <end position="187"/>
    </location>
</feature>
<evidence type="ECO:0000313" key="3">
    <source>
        <dbReference type="Proteomes" id="UP001153269"/>
    </source>
</evidence>
<name>A0A9N7ULU1_PLEPL</name>
<evidence type="ECO:0000256" key="1">
    <source>
        <dbReference type="SAM" id="MobiDB-lite"/>
    </source>
</evidence>
<organism evidence="2 3">
    <name type="scientific">Pleuronectes platessa</name>
    <name type="common">European plaice</name>
    <dbReference type="NCBI Taxonomy" id="8262"/>
    <lineage>
        <taxon>Eukaryota</taxon>
        <taxon>Metazoa</taxon>
        <taxon>Chordata</taxon>
        <taxon>Craniata</taxon>
        <taxon>Vertebrata</taxon>
        <taxon>Euteleostomi</taxon>
        <taxon>Actinopterygii</taxon>
        <taxon>Neopterygii</taxon>
        <taxon>Teleostei</taxon>
        <taxon>Neoteleostei</taxon>
        <taxon>Acanthomorphata</taxon>
        <taxon>Carangaria</taxon>
        <taxon>Pleuronectiformes</taxon>
        <taxon>Pleuronectoidei</taxon>
        <taxon>Pleuronectidae</taxon>
        <taxon>Pleuronectes</taxon>
    </lineage>
</organism>
<dbReference type="Proteomes" id="UP001153269">
    <property type="component" value="Unassembled WGS sequence"/>
</dbReference>